<dbReference type="CDD" id="cd00947">
    <property type="entry name" value="TBP_aldolase_IIB"/>
    <property type="match status" value="1"/>
</dbReference>
<evidence type="ECO:0000313" key="2">
    <source>
        <dbReference type="EMBL" id="MDT0322908.1"/>
    </source>
</evidence>
<organism evidence="2 3">
    <name type="scientific">Streptomyces millisiae</name>
    <dbReference type="NCBI Taxonomy" id="3075542"/>
    <lineage>
        <taxon>Bacteria</taxon>
        <taxon>Bacillati</taxon>
        <taxon>Actinomycetota</taxon>
        <taxon>Actinomycetes</taxon>
        <taxon>Kitasatosporales</taxon>
        <taxon>Streptomycetaceae</taxon>
        <taxon>Streptomyces</taxon>
    </lineage>
</organism>
<dbReference type="PIRSF" id="PIRSF001359">
    <property type="entry name" value="F_bP_aldolase_II"/>
    <property type="match status" value="1"/>
</dbReference>
<dbReference type="Proteomes" id="UP001183420">
    <property type="component" value="Unassembled WGS sequence"/>
</dbReference>
<gene>
    <name evidence="2" type="ORF">RNC47_31800</name>
</gene>
<comment type="caution">
    <text evidence="2">The sequence shown here is derived from an EMBL/GenBank/DDBJ whole genome shotgun (WGS) entry which is preliminary data.</text>
</comment>
<name>A0ABU2M024_9ACTN</name>
<dbReference type="InterPro" id="IPR000771">
    <property type="entry name" value="FBA_II"/>
</dbReference>
<dbReference type="InterPro" id="IPR050246">
    <property type="entry name" value="Class_II_FBP_aldolase"/>
</dbReference>
<dbReference type="PANTHER" id="PTHR30304">
    <property type="entry name" value="D-TAGATOSE-1,6-BISPHOSPHATE ALDOLASE"/>
    <property type="match status" value="1"/>
</dbReference>
<reference evidence="3" key="1">
    <citation type="submission" date="2023-07" db="EMBL/GenBank/DDBJ databases">
        <title>30 novel species of actinomycetes from the DSMZ collection.</title>
        <authorList>
            <person name="Nouioui I."/>
        </authorList>
    </citation>
    <scope>NUCLEOTIDE SEQUENCE [LARGE SCALE GENOMIC DNA]</scope>
    <source>
        <strain evidence="3">DSM 44918</strain>
    </source>
</reference>
<evidence type="ECO:0000313" key="3">
    <source>
        <dbReference type="Proteomes" id="UP001183420"/>
    </source>
</evidence>
<accession>A0ABU2M024</accession>
<keyword evidence="3" id="KW-1185">Reference proteome</keyword>
<sequence length="296" mass="29975">MPVTPCAELLSGAFATGRALPAFNVITLEHAQAVVAAAESTGSPVVLQVSQNAVAHHGGRLAPLAAALTELAAASPARLALHLDHVTDRELLRAAPAAGFGSVMFDAARLPYDENVKATAEAVRFGHAHGLLVESELGRIGGKPGEPVDAHAPGARTDPAEAAAYVAATGVDALAVAVGSTHAMTRRTAELDHDLIARLAAATGVPLVLHGSSGVPDPELRRAVAAGMTKINIGTALNVALTSAVRAELALAPTAVDPRPYLAAGRTAMREAAERLIEALGRPGPTAAPPRSGTGR</sequence>
<dbReference type="RefSeq" id="WP_311603808.1">
    <property type="nucleotide sequence ID" value="NZ_JAVREM010000077.1"/>
</dbReference>
<dbReference type="EMBL" id="JAVREM010000077">
    <property type="protein sequence ID" value="MDT0322908.1"/>
    <property type="molecule type" value="Genomic_DNA"/>
</dbReference>
<dbReference type="SUPFAM" id="SSF51569">
    <property type="entry name" value="Aldolase"/>
    <property type="match status" value="1"/>
</dbReference>
<protein>
    <submittedName>
        <fullName evidence="2">Class II fructose-bisphosphate aldolase</fullName>
    </submittedName>
</protein>
<dbReference type="InterPro" id="IPR013785">
    <property type="entry name" value="Aldolase_TIM"/>
</dbReference>
<comment type="cofactor">
    <cofactor evidence="1">
        <name>Zn(2+)</name>
        <dbReference type="ChEBI" id="CHEBI:29105"/>
    </cofactor>
</comment>
<evidence type="ECO:0000256" key="1">
    <source>
        <dbReference type="ARBA" id="ARBA00001947"/>
    </source>
</evidence>
<proteinExistence type="predicted"/>
<dbReference type="PANTHER" id="PTHR30304:SF0">
    <property type="entry name" value="D-TAGATOSE-1,6-BISPHOSPHATE ALDOLASE SUBUNIT GATY-RELATED"/>
    <property type="match status" value="1"/>
</dbReference>
<dbReference type="Pfam" id="PF01116">
    <property type="entry name" value="F_bP_aldolase"/>
    <property type="match status" value="1"/>
</dbReference>
<dbReference type="Gene3D" id="3.20.20.70">
    <property type="entry name" value="Aldolase class I"/>
    <property type="match status" value="1"/>
</dbReference>